<keyword evidence="4" id="KW-1185">Reference proteome</keyword>
<evidence type="ECO:0000256" key="1">
    <source>
        <dbReference type="SAM" id="MobiDB-lite"/>
    </source>
</evidence>
<dbReference type="GeneID" id="25560747"/>
<dbReference type="eggNOG" id="ENOG502QQPY">
    <property type="taxonomic scope" value="Eukaryota"/>
</dbReference>
<feature type="region of interest" description="Disordered" evidence="1">
    <location>
        <begin position="2474"/>
        <end position="2501"/>
    </location>
</feature>
<dbReference type="InterPro" id="IPR036890">
    <property type="entry name" value="HATPase_C_sf"/>
</dbReference>
<feature type="compositionally biased region" description="Acidic residues" evidence="1">
    <location>
        <begin position="2474"/>
        <end position="2493"/>
    </location>
</feature>
<reference evidence="3 4" key="1">
    <citation type="submission" date="2010-05" db="EMBL/GenBank/DDBJ databases">
        <title>The Genome Sequence of Thecamonas trahens ATCC 50062.</title>
        <authorList>
            <consortium name="The Broad Institute Genome Sequencing Platform"/>
            <person name="Russ C."/>
            <person name="Cuomo C."/>
            <person name="Shea T."/>
            <person name="Young S.K."/>
            <person name="Zeng Q."/>
            <person name="Koehrsen M."/>
            <person name="Haas B."/>
            <person name="Borodovsky M."/>
            <person name="Guigo R."/>
            <person name="Alvarado L."/>
            <person name="Berlin A."/>
            <person name="Bochicchio J."/>
            <person name="Borenstein D."/>
            <person name="Chapman S."/>
            <person name="Chen Z."/>
            <person name="Freedman E."/>
            <person name="Gellesch M."/>
            <person name="Goldberg J."/>
            <person name="Griggs A."/>
            <person name="Gujja S."/>
            <person name="Heilman E."/>
            <person name="Heiman D."/>
            <person name="Hepburn T."/>
            <person name="Howarth C."/>
            <person name="Jen D."/>
            <person name="Larson L."/>
            <person name="Mehta T."/>
            <person name="Park D."/>
            <person name="Pearson M."/>
            <person name="Roberts A."/>
            <person name="Saif S."/>
            <person name="Shenoy N."/>
            <person name="Sisk P."/>
            <person name="Stolte C."/>
            <person name="Sykes S."/>
            <person name="Thomson T."/>
            <person name="Walk T."/>
            <person name="White J."/>
            <person name="Yandava C."/>
            <person name="Burger G."/>
            <person name="Gray M.W."/>
            <person name="Holland P.W.H."/>
            <person name="King N."/>
            <person name="Lang F.B.F."/>
            <person name="Roger A.J."/>
            <person name="Ruiz-Trillo I."/>
            <person name="Lander E."/>
            <person name="Nusbaum C."/>
        </authorList>
    </citation>
    <scope>NUCLEOTIDE SEQUENCE [LARGE SCALE GENOMIC DNA]</scope>
    <source>
        <strain evidence="3 4">ATCC 50062</strain>
    </source>
</reference>
<dbReference type="InterPro" id="IPR052972">
    <property type="entry name" value="Sacsin_chaperone_reg"/>
</dbReference>
<dbReference type="Proteomes" id="UP000054408">
    <property type="component" value="Unassembled WGS sequence"/>
</dbReference>
<dbReference type="GO" id="GO:0030544">
    <property type="term" value="F:Hsp70 protein binding"/>
    <property type="evidence" value="ECO:0007669"/>
    <property type="project" value="TreeGrafter"/>
</dbReference>
<evidence type="ECO:0000313" key="4">
    <source>
        <dbReference type="Proteomes" id="UP000054408"/>
    </source>
</evidence>
<accession>A0A0L0DIM9</accession>
<dbReference type="NCBIfam" id="NF047352">
    <property type="entry name" value="P_loop_sacsin"/>
    <property type="match status" value="2"/>
</dbReference>
<dbReference type="InterPro" id="IPR058210">
    <property type="entry name" value="SACS/Nov_dom"/>
</dbReference>
<sequence>MELGSSFGPKLKLTTRLREILAIYPAGVSVLRELLQNADDAGAATLALCLDKREFDTDSLAFPGLAPFQGPALLAYNDAVFSDADFESIQRVGDSGKASLRTKTGRFGIGFCAVYHLTEVPSFVSRSKLVYFDPSLRSLPRVSAADPGTAIDMTDPGVADALSSHASQFAPYALPAGALAPGQADYDPLAGSNFDGTLFRLPLRTEDQAAASELSKEAFTSDDILQLFDDFAHDAHNMLLFLKHVACVNLLVWEAGASAPSLLVSLTAATRSLPPELPLPRHPLTLLPPSASPRSLLNQVVGSTPTAWIEASAASTTVAYVLDVTVARSGSPDVTTSLLILQGLTGGQPLALATDETLIEFGFTFLPLVGLALPLHRGCLGRAFCTLPLPTHTGLAFHINGAFELSSNRRDIWHGLDLTGLGKTRADWNNALITEGIPPLLSLGLALVSRPGLSAHRLLPADLLPEPTSVHPPWSSLLAPLASSTLDPPLPLFVPDNPDAGLVALPDARLLPPSVPADSPLALAIAHCVDDPAHMVTTSPPHLLRLLACSPATSAAIEKATIAPAWITASVLPLRPRYPVSEPGVALLAWLAATPGLDLSGDGPLFPLASGEFSPLPAQGAYIAAPNSPEALLLAALLPERSVASAVEGTDVFDMLTSLTPDRLGHRLVVVAGPGDLPQRDLVAVASASPDAVLAYMKVRKGSATKLAGAQVVPVLAATDRYPVPSSLATSRLVLPPHAASLLANQADLPRLLLSLGLPVAATRSGLTGLAHEFSFDGLARAASVAPSDFAAAISTLSASDANTLRSLLADLKTSTHANLDSPHTADFAASLIAAPMWPHIACGGGTQLGSLGAHFLVPPATPSALLAPSCLAPLPASVHGLAVWLAPFVEQLDSIGVIARAFVPWLADLLSADEAVPLPGHIDVGIRLALENVDALRDEYPVAVDILASLPFVLRAGGDSCARARANELYDPQSDESQLAVLLPPNHFPAEGYTAPIPLHALRRLGLRSRLTPDAVVAAAKSAAADQACDRGSLLLEYLAVQPRLVSSLTEHQLTALRSTPWLPVAGCPPNDLPWLPWRGAEEARPTAAPRDVVPPQLAAYASVSRFVLDSHRSLAWPRHVVDALGWPGGAEDLDSELVVAQLVALGQLQAPDLAHAGAALARIVPHVYALLASALGEASAPRPDWMERLCRPGIRWIFQGSAFVEAGVVAFSAVTDLRPLRYVVPADMVPFGPLFVAAGVPPAFPPRVYLEVLAEVASAGPTAWPISLERVTAILIHLASIVHTLTPDERGAVLLPDTRRRLVPAASLTANDAQWVESGSGALPDGVGAADVVYVHDGLATSVALALGAKSLRALLWARASDHMALAAVNAEEFSQSQSLTHTISGVLDLYPFGLGLLHELVQNANDAGASEVVFCLDLRNHPRDKLLADSMAELQGPALLVYNDAPFTDADYAAIASIGQGAKAADAAATGKFGLGVCATYHVTDTLTFVSGSSLVVFDPHGRHLPSASAGIRLRLDPGLASMFPDQFAPFCVLGHRLDAPLDGTLFRLPLRTSVQARDSAFGGQVSPRAILDLFAAFEAAPDAAGSLLFLSSVSRLSFRVFADAPLPSQAQQALVVAAGFPHADLHGAGELFAFSRAALKASPLSAPGTVLAPGGSLVVPPPARASRAAFARWLQTIEQQPGHSMLAGHAAAAGILAHSLATMSLVHAPSGSTTAFAVASAVGGVEATRLAVEQANAKQRGVVRLVPFAQVAIPLASSGNEVTEACSRVFVGLPLPLHSGLPLWMSASFEVSSNRRELWSASQTEQGVAAQRAAWNAALLRGLLPFTASLALVGVVLSMGPNPLPGDIVARWPHRLNLASEAFAPMIDAMYVDLLPVLPLFGDDRSILHPSFVLVESEAFEAVSNSRVARVVASLGYTLVPIPSAVLASLGPTANALSPGLVRAMLREHGSKRVAGALVGEMSETDELVGYLMSDLIPLDLVALPELMGLPLLQLLDGRVETIAPPPTTVVAVSVPSLRLAIERAAAAGGIGVVDASVVPPQLHDVLAWLAALEPQAANLVWAENAEQLRYVLARGLDTAGDCPQLGSEPWLSRAWVDAVWCGVEDAVFASRSVLFDLPLVIAHDGLRLVAMAQPGLCDGSGMDEDVCDALRVLGLTFAEPGLLAAHGWMSGHMASCELGSIATALDAVTAGWAESDWQASPKREAALEVVAEYLLSALALPVGAKTLAGSAALSALVTRMPLVTIYGADGVVQRVALCGVDAVLPPASVCDATLLGSLNADSLATPSGSRPRVFVVARSAAERGALGALGVTILNETRFYREVFLPQLASSSQSVLAPELVRSEQMRVLLARLPSLVEEAPLVEQLRRTPLVATRSGTLVTAAELYHPDARMAAPFLDAKSQVPGPEFSSPEVLAGLAVLGLRPSADVDAAMTAARQLAAAEPDAVSLERAVELFGWLGRVWPVLMGESEPDSTDLSDSFSDSDDDGGEWSGSRNSPSRVLELLDIAWLPLDPNVPHPFLPRCDAGSSGRAPPTACKPPGVDSWALWSGSHAVAHPSLGGDVLSRAPKLCDALGWSAPPTGASLVLQLQGMARMLTEECVQWDGIEDVLDKVYNALADLPPRTQPAPESVAKLPVVWLGDGGFVPPLRCALSPGKELAAEGVGDLAPWLWVVPTTLPTSFVAAYQVLGVPAHFAPAALVACTDAVAASVGDGGILAERELDLMLGVLRALGGAIDEGLELDEVFVPTVSHRVVAASRAYVNDAQWLDPSALAAKEAEGAFYVVHAKVPASVVAASVSLSLRNLLTAHDEATTQLRCPGSAELAPLAALWGASTADGLFRVATDLMLVADAMGARKARLVLDARHHASVSLLQPGLAAGQGPALVLLVPGVELDLSLLGEFMADPRVGTVQRGLLRRAFVVGPLVQVLFGSTLALFDPSGECLTAELGPNDNAGSSGSSRGQATAYEIHNSKVVTRFPDQFAPFGVLGLAPSRRVGGTVIRVPLAGGVANSAALAVLAESLAARADSMLVFLRSVADVRTVAVDEDGETSQVFRVSLAGGEEQLARRNALFTSTQWVGWRMLAFQPTRLDVSLGIRVVRPEAGEPEMVQWRVVALVGAGGTRAMARDKANASLGLYPMGAVAARVSPGPCAGEMVAPLALGAGRQEAGLPVLVSGGFVVDPLGSDVVWTDRVRIGAPSSLDVAELVRIAEFNAELLTQNVVGAYAMLLESLASQAALAQPETYYGTWPSDLRDPRLERQLRGPLYTAMVARPVWKLASSSASWVTADQGMLVEDGASAGVVDFGAKFFALHDLPPGLSSQVARQLRQTGGGDVQFLTPQALRRVLTADGLGMAHFDSMAQVGEVLAFVVSDVLGNDREGPLADALASLEGVRVLATMGGTLEAFADLRDDASDASLIGSLLSGIGAAFRRRESAKAQERVAALEAVRAQRRRAPLLLSRTADDDHYRLLPVLGSWVNMSVARVFNAVLDGLDPCETEGVALEHGLGVTFFSPDVLARLAPSMAEVPVEGEAATPAAAEWVQLVWAYLVAEAESRGEQAADVMGDLEALPLLPLRGEQVVYVSGSLLPQCVLPTGNLARQGAHWR</sequence>
<evidence type="ECO:0000259" key="2">
    <source>
        <dbReference type="Pfam" id="PF25794"/>
    </source>
</evidence>
<dbReference type="SUPFAM" id="SSF55874">
    <property type="entry name" value="ATPase domain of HSP90 chaperone/DNA topoisomerase II/histidine kinase"/>
    <property type="match status" value="2"/>
</dbReference>
<protein>
    <submittedName>
        <fullName evidence="3">Sacs protein</fullName>
    </submittedName>
</protein>
<feature type="domain" description="Sacsin/Nov" evidence="2">
    <location>
        <begin position="1380"/>
        <end position="1606"/>
    </location>
</feature>
<evidence type="ECO:0000313" key="3">
    <source>
        <dbReference type="EMBL" id="KNC52147.1"/>
    </source>
</evidence>
<dbReference type="EMBL" id="GL349436">
    <property type="protein sequence ID" value="KNC52147.1"/>
    <property type="molecule type" value="Genomic_DNA"/>
</dbReference>
<dbReference type="PANTHER" id="PTHR15600">
    <property type="entry name" value="SACSIN"/>
    <property type="match status" value="1"/>
</dbReference>
<feature type="domain" description="Sacsin/Nov" evidence="2">
    <location>
        <begin position="12"/>
        <end position="263"/>
    </location>
</feature>
<dbReference type="STRING" id="461836.A0A0L0DIM9"/>
<organism evidence="3 4">
    <name type="scientific">Thecamonas trahens ATCC 50062</name>
    <dbReference type="NCBI Taxonomy" id="461836"/>
    <lineage>
        <taxon>Eukaryota</taxon>
        <taxon>Apusozoa</taxon>
        <taxon>Apusomonadida</taxon>
        <taxon>Apusomonadidae</taxon>
        <taxon>Thecamonas</taxon>
    </lineage>
</organism>
<gene>
    <name evidence="3" type="ORF">AMSG_00973</name>
</gene>
<dbReference type="PANTHER" id="PTHR15600:SF42">
    <property type="entry name" value="SACSIN"/>
    <property type="match status" value="1"/>
</dbReference>
<proteinExistence type="predicted"/>
<dbReference type="Pfam" id="PF25794">
    <property type="entry name" value="SACS"/>
    <property type="match status" value="2"/>
</dbReference>
<dbReference type="RefSeq" id="XP_013762150.1">
    <property type="nucleotide sequence ID" value="XM_013906696.1"/>
</dbReference>
<name>A0A0L0DIM9_THETB</name>
<dbReference type="OrthoDB" id="1262810at2759"/>
<dbReference type="OMA" id="APWMNAD"/>